<organism evidence="1 2">
    <name type="scientific">Acanthamoeba castellanii (strain ATCC 30010 / Neff)</name>
    <dbReference type="NCBI Taxonomy" id="1257118"/>
    <lineage>
        <taxon>Eukaryota</taxon>
        <taxon>Amoebozoa</taxon>
        <taxon>Discosea</taxon>
        <taxon>Longamoebia</taxon>
        <taxon>Centramoebida</taxon>
        <taxon>Acanthamoebidae</taxon>
        <taxon>Acanthamoeba</taxon>
    </lineage>
</organism>
<proteinExistence type="predicted"/>
<name>L8H3I1_ACACF</name>
<evidence type="ECO:0000313" key="2">
    <source>
        <dbReference type="Proteomes" id="UP000011083"/>
    </source>
</evidence>
<dbReference type="VEuPathDB" id="AmoebaDB:ACA1_234190"/>
<reference evidence="1 2" key="1">
    <citation type="journal article" date="2013" name="Genome Biol.">
        <title>Genome of Acanthamoeba castellanii highlights extensive lateral gene transfer and early evolution of tyrosine kinase signaling.</title>
        <authorList>
            <person name="Clarke M."/>
            <person name="Lohan A.J."/>
            <person name="Liu B."/>
            <person name="Lagkouvardos I."/>
            <person name="Roy S."/>
            <person name="Zafar N."/>
            <person name="Bertelli C."/>
            <person name="Schilde C."/>
            <person name="Kianianmomeni A."/>
            <person name="Burglin T.R."/>
            <person name="Frech C."/>
            <person name="Turcotte B."/>
            <person name="Kopec K.O."/>
            <person name="Synnott J.M."/>
            <person name="Choo C."/>
            <person name="Paponov I."/>
            <person name="Finkler A."/>
            <person name="Soon Heng Tan C."/>
            <person name="Hutchins A.P."/>
            <person name="Weinmeier T."/>
            <person name="Rattei T."/>
            <person name="Chu J.S."/>
            <person name="Gimenez G."/>
            <person name="Irimia M."/>
            <person name="Rigden D.J."/>
            <person name="Fitzpatrick D.A."/>
            <person name="Lorenzo-Morales J."/>
            <person name="Bateman A."/>
            <person name="Chiu C.H."/>
            <person name="Tang P."/>
            <person name="Hegemann P."/>
            <person name="Fromm H."/>
            <person name="Raoult D."/>
            <person name="Greub G."/>
            <person name="Miranda-Saavedra D."/>
            <person name="Chen N."/>
            <person name="Nash P."/>
            <person name="Ginger M.L."/>
            <person name="Horn M."/>
            <person name="Schaap P."/>
            <person name="Caler L."/>
            <person name="Loftus B."/>
        </authorList>
    </citation>
    <scope>NUCLEOTIDE SEQUENCE [LARGE SCALE GENOMIC DNA]</scope>
    <source>
        <strain evidence="1 2">Neff</strain>
    </source>
</reference>
<keyword evidence="2" id="KW-1185">Reference proteome</keyword>
<gene>
    <name evidence="1" type="ORF">ACA1_234190</name>
</gene>
<dbReference type="Proteomes" id="UP000011083">
    <property type="component" value="Unassembled WGS sequence"/>
</dbReference>
<protein>
    <submittedName>
        <fullName evidence="1">Uncharacterized protein</fullName>
    </submittedName>
</protein>
<sequence>MVQTAVAQVNCPLHFMISYFAVRTKDDNIWAISLCTGDMQNAATNLIQPFQVGLSVHFL</sequence>
<dbReference type="EMBL" id="KB007939">
    <property type="protein sequence ID" value="ELR18981.1"/>
    <property type="molecule type" value="Genomic_DNA"/>
</dbReference>
<dbReference type="RefSeq" id="XP_004341045.1">
    <property type="nucleotide sequence ID" value="XM_004340997.1"/>
</dbReference>
<dbReference type="AlphaFoldDB" id="L8H3I1"/>
<dbReference type="KEGG" id="acan:ACA1_234190"/>
<evidence type="ECO:0000313" key="1">
    <source>
        <dbReference type="EMBL" id="ELR18981.1"/>
    </source>
</evidence>
<accession>L8H3I1</accession>
<dbReference type="GeneID" id="14919750"/>